<protein>
    <submittedName>
        <fullName evidence="2">Uncharacterized protein</fullName>
    </submittedName>
</protein>
<evidence type="ECO:0000256" key="1">
    <source>
        <dbReference type="SAM" id="MobiDB-lite"/>
    </source>
</evidence>
<feature type="region of interest" description="Disordered" evidence="1">
    <location>
        <begin position="50"/>
        <end position="153"/>
    </location>
</feature>
<organism evidence="2 3">
    <name type="scientific">Agrocybe chaxingu</name>
    <dbReference type="NCBI Taxonomy" id="84603"/>
    <lineage>
        <taxon>Eukaryota</taxon>
        <taxon>Fungi</taxon>
        <taxon>Dikarya</taxon>
        <taxon>Basidiomycota</taxon>
        <taxon>Agaricomycotina</taxon>
        <taxon>Agaricomycetes</taxon>
        <taxon>Agaricomycetidae</taxon>
        <taxon>Agaricales</taxon>
        <taxon>Agaricineae</taxon>
        <taxon>Strophariaceae</taxon>
        <taxon>Agrocybe</taxon>
    </lineage>
</organism>
<dbReference type="EMBL" id="JANKHO010001542">
    <property type="protein sequence ID" value="KAJ3500803.1"/>
    <property type="molecule type" value="Genomic_DNA"/>
</dbReference>
<proteinExistence type="predicted"/>
<accession>A0A9W8JS29</accession>
<evidence type="ECO:0000313" key="2">
    <source>
        <dbReference type="EMBL" id="KAJ3500803.1"/>
    </source>
</evidence>
<feature type="region of interest" description="Disordered" evidence="1">
    <location>
        <begin position="1"/>
        <end position="22"/>
    </location>
</feature>
<gene>
    <name evidence="2" type="ORF">NLJ89_g9629</name>
</gene>
<sequence length="438" mass="48723">MDTSFSRSTRSGRTFASWDSPAVIPNPDFETASLVQRAVALEQLSRPADDLFADMDPIPGRPCTTHGGRRLFPTPPMDGAIDNAAASSSTNAGSLPPPPIPSRRHLPIPSSPTLPTTISRKRRAMLQSRKNRKKREEAEKAKQRKFGGPAPRAKATQKHAQMAELLATPTTTKQTRHAEMGYTGLPDPKKEQAQRAYGLEELTEVHGFEVQPWDGKTPFPIVDREGTMMGVAIGHPEDKEWEQLHQHAAQCLEHARQRCNPVLSEDDMRRGEVLDMPVLESLNSESCFQRLASFTSSAFASWAPALHKYYCEELGKLQAHDPSLRRPFDSSVFMATTYNLGPQTVCFRHLDSRNLAFRWCAVTALGSFDPKKGGHLVLWECKLIIEFPPGLTILIPSALIHHSNTPIAEGETRYSFTQYASGGLFHWVDHGFQTVEAH</sequence>
<reference evidence="2" key="1">
    <citation type="submission" date="2022-07" db="EMBL/GenBank/DDBJ databases">
        <title>Genome Sequence of Agrocybe chaxingu.</title>
        <authorList>
            <person name="Buettner E."/>
        </authorList>
    </citation>
    <scope>NUCLEOTIDE SEQUENCE</scope>
    <source>
        <strain evidence="2">MP-N11</strain>
    </source>
</reference>
<dbReference type="Gene3D" id="3.60.130.30">
    <property type="match status" value="1"/>
</dbReference>
<feature type="compositionally biased region" description="Low complexity" evidence="1">
    <location>
        <begin position="107"/>
        <end position="118"/>
    </location>
</feature>
<comment type="caution">
    <text evidence="2">The sequence shown here is derived from an EMBL/GenBank/DDBJ whole genome shotgun (WGS) entry which is preliminary data.</text>
</comment>
<feature type="compositionally biased region" description="Low complexity" evidence="1">
    <location>
        <begin position="83"/>
        <end position="94"/>
    </location>
</feature>
<feature type="compositionally biased region" description="Basic residues" evidence="1">
    <location>
        <begin position="119"/>
        <end position="133"/>
    </location>
</feature>
<feature type="compositionally biased region" description="Low complexity" evidence="1">
    <location>
        <begin position="1"/>
        <end position="17"/>
    </location>
</feature>
<dbReference type="OrthoDB" id="3202607at2759"/>
<name>A0A9W8JS29_9AGAR</name>
<evidence type="ECO:0000313" key="3">
    <source>
        <dbReference type="Proteomes" id="UP001148786"/>
    </source>
</evidence>
<dbReference type="AlphaFoldDB" id="A0A9W8JS29"/>
<keyword evidence="3" id="KW-1185">Reference proteome</keyword>
<dbReference type="Proteomes" id="UP001148786">
    <property type="component" value="Unassembled WGS sequence"/>
</dbReference>